<dbReference type="EMBL" id="AKCT01000182">
    <property type="protein sequence ID" value="EKV12257.1"/>
    <property type="molecule type" value="Genomic_DNA"/>
</dbReference>
<organism evidence="1 2">
    <name type="scientific">Penicillium digitatum (strain PHI26 / CECT 20796)</name>
    <name type="common">Green mold</name>
    <dbReference type="NCBI Taxonomy" id="1170229"/>
    <lineage>
        <taxon>Eukaryota</taxon>
        <taxon>Fungi</taxon>
        <taxon>Dikarya</taxon>
        <taxon>Ascomycota</taxon>
        <taxon>Pezizomycotina</taxon>
        <taxon>Eurotiomycetes</taxon>
        <taxon>Eurotiomycetidae</taxon>
        <taxon>Eurotiales</taxon>
        <taxon>Aspergillaceae</taxon>
        <taxon>Penicillium</taxon>
    </lineage>
</organism>
<dbReference type="HOGENOM" id="CLU_2146718_0_0_1"/>
<sequence length="112" mass="12845">MLLTIVNFVEPGKPEKETKFAQDPPLVKSLQDWTIVESWKDEKLKSTTFNHVTENEEVLFGYTSKNKREMTLASEGLDDSLVYVKQPGLQRYEDMIGTNHLPKAVLDETLVM</sequence>
<protein>
    <submittedName>
        <fullName evidence="1">Uncharacterized protein</fullName>
    </submittedName>
</protein>
<dbReference type="InParanoid" id="K9FUP3"/>
<dbReference type="OrthoDB" id="4062651at2759"/>
<evidence type="ECO:0000313" key="1">
    <source>
        <dbReference type="EMBL" id="EKV12257.1"/>
    </source>
</evidence>
<accession>K9FUP3</accession>
<comment type="caution">
    <text evidence="1">The sequence shown here is derived from an EMBL/GenBank/DDBJ whole genome shotgun (WGS) entry which is preliminary data.</text>
</comment>
<reference evidence="2" key="1">
    <citation type="journal article" date="2012" name="BMC Genomics">
        <title>Genome sequence of the necrotrophic fungus Penicillium digitatum, the main postharvest pathogen of citrus.</title>
        <authorList>
            <person name="Marcet-Houben M."/>
            <person name="Ballester A.-R."/>
            <person name="de la Fuente B."/>
            <person name="Harries E."/>
            <person name="Marcos J.F."/>
            <person name="Gonzalez-Candelas L."/>
            <person name="Gabaldon T."/>
        </authorList>
    </citation>
    <scope>NUCLEOTIDE SEQUENCE [LARGE SCALE GENOMIC DNA]</scope>
    <source>
        <strain evidence="2">PHI26 / CECT 20796</strain>
    </source>
</reference>
<gene>
    <name evidence="1" type="ORF">PDIG_45820</name>
</gene>
<evidence type="ECO:0000313" key="2">
    <source>
        <dbReference type="Proteomes" id="UP000009882"/>
    </source>
</evidence>
<name>K9FUP3_PEND2</name>
<keyword evidence="2" id="KW-1185">Reference proteome</keyword>
<dbReference type="STRING" id="1170229.K9FUP3"/>
<dbReference type="AlphaFoldDB" id="K9FUP3"/>
<dbReference type="Proteomes" id="UP000009882">
    <property type="component" value="Unassembled WGS sequence"/>
</dbReference>
<proteinExistence type="predicted"/>